<keyword evidence="2" id="KW-0964">Secreted</keyword>
<evidence type="ECO:0000259" key="4">
    <source>
        <dbReference type="Pfam" id="PF21258"/>
    </source>
</evidence>
<keyword evidence="3" id="KW-0732">Signal</keyword>
<comment type="subcellular location">
    <subcellularLocation>
        <location evidence="1">Secreted</location>
    </subcellularLocation>
</comment>
<evidence type="ECO:0000256" key="1">
    <source>
        <dbReference type="ARBA" id="ARBA00004613"/>
    </source>
</evidence>
<protein>
    <recommendedName>
        <fullName evidence="4">Glycoside hydrolase 120 insertion domain-containing protein</fullName>
    </recommendedName>
</protein>
<dbReference type="InterPro" id="IPR012334">
    <property type="entry name" value="Pectin_lyas_fold"/>
</dbReference>
<dbReference type="Pfam" id="PF21258">
    <property type="entry name" value="Glyco_hydro_120_ins"/>
    <property type="match status" value="1"/>
</dbReference>
<name>A0ABM9CBF7_9BACL</name>
<gene>
    <name evidence="5" type="ORF">PAECIP111892_03033</name>
</gene>
<keyword evidence="6" id="KW-1185">Reference proteome</keyword>
<dbReference type="Gene3D" id="2.60.40.1180">
    <property type="entry name" value="Golgi alpha-mannosidase II"/>
    <property type="match status" value="1"/>
</dbReference>
<sequence>MIFVLALEKVHMWQNRLVTGGYRKIEYHVAKNGSDQGTGSPNDPFLTINQAASVAVAGDTVTVHEGLYREWVRPRHKGLSEKRRIIYQAALGEKVIIKGSEHIQDWQQVNGSIWKAILPSTMFGTFNPYREEIFGDWLVTIEETKHLGDIYLNGMSFFEVSRFDQLEAPTIRTEVKDLWTGELIPLHHPKQSAYVWYAEVGEEQTIIFANFQGANPNEEFVEVNVRRSCFYPEMTGVDYITVRGFEMAHAATPWAPPTADQPGLLGTNWSKGWIIEHNIIHDAKCSAISIGKEASTGQHYRSIRKDKPGYQYQLESVFTAERQGWSKETIGSHLIRHNTIYDCGQNGIVGHLGCIFSEIHHNHIYNIAIKREFWGHEIAGIKFHAPIDVHIHHNRIHDCTLGMWLDWQIQGTRISKNLFYRNYRDLFLEVSHGPCIVDHNILTSDYAFENVSQGGVYINNLIAGKIIHRKVLNRSTPYHLPHSTKVAGFSLTYGGDDRFYNNVFVGKRGLDGAGTSHYNNYTTSLTEYIENVHKLHGDLEEFELVEQPVYINRNAYLNGAEPFAREQVKLVEGSFDPSIEIIDLGDEGFLSIELPDSFDNLEGEVHTTATLPRVRIVDAEFDNPEGGELILDTDFLNEPKDGTSVLGPISLLKKGGNLIKLW</sequence>
<reference evidence="5" key="1">
    <citation type="submission" date="2022-01" db="EMBL/GenBank/DDBJ databases">
        <authorList>
            <person name="Criscuolo A."/>
        </authorList>
    </citation>
    <scope>NUCLEOTIDE SEQUENCE</scope>
    <source>
        <strain evidence="5">CIP111892</strain>
    </source>
</reference>
<evidence type="ECO:0000313" key="6">
    <source>
        <dbReference type="Proteomes" id="UP000838324"/>
    </source>
</evidence>
<dbReference type="InterPro" id="IPR049169">
    <property type="entry name" value="Glyco_hydro_120_ins"/>
</dbReference>
<dbReference type="InterPro" id="IPR011050">
    <property type="entry name" value="Pectin_lyase_fold/virulence"/>
</dbReference>
<comment type="caution">
    <text evidence="5">The sequence shown here is derived from an EMBL/GenBank/DDBJ whole genome shotgun (WGS) entry which is preliminary data.</text>
</comment>
<dbReference type="InterPro" id="IPR052052">
    <property type="entry name" value="Polysaccharide_Lyase_9"/>
</dbReference>
<evidence type="ECO:0000256" key="2">
    <source>
        <dbReference type="ARBA" id="ARBA00022525"/>
    </source>
</evidence>
<evidence type="ECO:0000256" key="3">
    <source>
        <dbReference type="ARBA" id="ARBA00022729"/>
    </source>
</evidence>
<dbReference type="Proteomes" id="UP000838324">
    <property type="component" value="Unassembled WGS sequence"/>
</dbReference>
<accession>A0ABM9CBF7</accession>
<dbReference type="InterPro" id="IPR013780">
    <property type="entry name" value="Glyco_hydro_b"/>
</dbReference>
<proteinExistence type="predicted"/>
<dbReference type="Gene3D" id="2.160.20.10">
    <property type="entry name" value="Single-stranded right-handed beta-helix, Pectin lyase-like"/>
    <property type="match status" value="1"/>
</dbReference>
<dbReference type="PANTHER" id="PTHR40088">
    <property type="entry name" value="PECTATE LYASE (EUROFUNG)"/>
    <property type="match status" value="1"/>
</dbReference>
<dbReference type="RefSeq" id="WP_341482747.1">
    <property type="nucleotide sequence ID" value="NZ_CAKMMG010000003.1"/>
</dbReference>
<dbReference type="EMBL" id="CAKMMG010000003">
    <property type="protein sequence ID" value="CAH1208014.1"/>
    <property type="molecule type" value="Genomic_DNA"/>
</dbReference>
<dbReference type="PANTHER" id="PTHR40088:SF2">
    <property type="entry name" value="SECRETED SUGAR HYDROLASE"/>
    <property type="match status" value="1"/>
</dbReference>
<organism evidence="5 6">
    <name type="scientific">Paenibacillus auburnensis</name>
    <dbReference type="NCBI Taxonomy" id="2905649"/>
    <lineage>
        <taxon>Bacteria</taxon>
        <taxon>Bacillati</taxon>
        <taxon>Bacillota</taxon>
        <taxon>Bacilli</taxon>
        <taxon>Bacillales</taxon>
        <taxon>Paenibacillaceae</taxon>
        <taxon>Paenibacillus</taxon>
    </lineage>
</organism>
<evidence type="ECO:0000313" key="5">
    <source>
        <dbReference type="EMBL" id="CAH1208014.1"/>
    </source>
</evidence>
<feature type="domain" description="Glycoside hydrolase 120 insertion" evidence="4">
    <location>
        <begin position="103"/>
        <end position="223"/>
    </location>
</feature>
<dbReference type="SUPFAM" id="SSF51126">
    <property type="entry name" value="Pectin lyase-like"/>
    <property type="match status" value="1"/>
</dbReference>